<feature type="region of interest" description="Disordered" evidence="1">
    <location>
        <begin position="1"/>
        <end position="89"/>
    </location>
</feature>
<protein>
    <recommendedName>
        <fullName evidence="4">Type II toxin-antitoxin system ChpB family toxin</fullName>
    </recommendedName>
</protein>
<dbReference type="NCBIfam" id="NF007320">
    <property type="entry name" value="PRK09812.1"/>
    <property type="match status" value="1"/>
</dbReference>
<evidence type="ECO:0000313" key="3">
    <source>
        <dbReference type="Proteomes" id="UP000231501"/>
    </source>
</evidence>
<dbReference type="EMBL" id="PEOG01000048">
    <property type="protein sequence ID" value="PIM52008.1"/>
    <property type="molecule type" value="Genomic_DNA"/>
</dbReference>
<dbReference type="PANTHER" id="PTHR33988:SF3">
    <property type="entry name" value="ENDORIBONUCLEASE TOXIN CHPB-RELATED"/>
    <property type="match status" value="1"/>
</dbReference>
<dbReference type="GO" id="GO:0006402">
    <property type="term" value="P:mRNA catabolic process"/>
    <property type="evidence" value="ECO:0007669"/>
    <property type="project" value="TreeGrafter"/>
</dbReference>
<dbReference type="InterPro" id="IPR003477">
    <property type="entry name" value="PemK-like"/>
</dbReference>
<evidence type="ECO:0008006" key="4">
    <source>
        <dbReference type="Google" id="ProtNLM"/>
    </source>
</evidence>
<dbReference type="AlphaFoldDB" id="A0A2G9C6H9"/>
<evidence type="ECO:0000313" key="2">
    <source>
        <dbReference type="EMBL" id="PIM52008.1"/>
    </source>
</evidence>
<dbReference type="PANTHER" id="PTHR33988">
    <property type="entry name" value="ENDORIBONUCLEASE MAZF-RELATED"/>
    <property type="match status" value="1"/>
</dbReference>
<reference evidence="2 3" key="1">
    <citation type="submission" date="2017-11" db="EMBL/GenBank/DDBJ databases">
        <title>Draft genome sequence of Mitsuaria sp. HWN-4.</title>
        <authorList>
            <person name="Gundlapally S.R."/>
        </authorList>
    </citation>
    <scope>NUCLEOTIDE SEQUENCE [LARGE SCALE GENOMIC DNA]</scope>
    <source>
        <strain evidence="2 3">HWN-4</strain>
    </source>
</reference>
<dbReference type="SUPFAM" id="SSF50118">
    <property type="entry name" value="Cell growth inhibitor/plasmid maintenance toxic component"/>
    <property type="match status" value="1"/>
</dbReference>
<dbReference type="GO" id="GO:0004521">
    <property type="term" value="F:RNA endonuclease activity"/>
    <property type="evidence" value="ECO:0007669"/>
    <property type="project" value="TreeGrafter"/>
</dbReference>
<dbReference type="GO" id="GO:0016075">
    <property type="term" value="P:rRNA catabolic process"/>
    <property type="evidence" value="ECO:0007669"/>
    <property type="project" value="TreeGrafter"/>
</dbReference>
<name>A0A2G9C6H9_9BURK</name>
<gene>
    <name evidence="2" type="ORF">CS062_16870</name>
</gene>
<dbReference type="GO" id="GO:0003677">
    <property type="term" value="F:DNA binding"/>
    <property type="evidence" value="ECO:0007669"/>
    <property type="project" value="InterPro"/>
</dbReference>
<comment type="caution">
    <text evidence="2">The sequence shown here is derived from an EMBL/GenBank/DDBJ whole genome shotgun (WGS) entry which is preliminary data.</text>
</comment>
<keyword evidence="3" id="KW-1185">Reference proteome</keyword>
<proteinExistence type="predicted"/>
<dbReference type="Gene3D" id="2.30.30.110">
    <property type="match status" value="1"/>
</dbReference>
<sequence>MRTSLPRRNGHGSGVEEDGKQYRVDSPAARAAGPGSGRRPRVDAGDDGGPPARPDAQAQVHARGDDRRLRPLGRAAGRHGRLGRARAGGGRGVVRKTFDRGDIVAVPFDPTLGREQRGARPALVLTPLAFNRLGDVLVAPITQGGDFARHAGFAVMLTGTGCRTQGAVLVNKIRMMDLQARQARRIERAPAEVIEEAVARLSAILA</sequence>
<dbReference type="Pfam" id="PF02452">
    <property type="entry name" value="PemK_toxin"/>
    <property type="match status" value="1"/>
</dbReference>
<organism evidence="2 3">
    <name type="scientific">Roseateles chitinivorans</name>
    <dbReference type="NCBI Taxonomy" id="2917965"/>
    <lineage>
        <taxon>Bacteria</taxon>
        <taxon>Pseudomonadati</taxon>
        <taxon>Pseudomonadota</taxon>
        <taxon>Betaproteobacteria</taxon>
        <taxon>Burkholderiales</taxon>
        <taxon>Sphaerotilaceae</taxon>
        <taxon>Roseateles</taxon>
    </lineage>
</organism>
<dbReference type="InterPro" id="IPR011067">
    <property type="entry name" value="Plasmid_toxin/cell-grow_inhib"/>
</dbReference>
<evidence type="ECO:0000256" key="1">
    <source>
        <dbReference type="SAM" id="MobiDB-lite"/>
    </source>
</evidence>
<accession>A0A2G9C6H9</accession>
<dbReference type="Proteomes" id="UP000231501">
    <property type="component" value="Unassembled WGS sequence"/>
</dbReference>